<dbReference type="EnsemblPlants" id="OMERI02G04080.2">
    <property type="protein sequence ID" value="OMERI02G04080.2"/>
    <property type="gene ID" value="OMERI02G04080"/>
</dbReference>
<dbReference type="EnsemblPlants" id="OMERI02G04080.1">
    <property type="protein sequence ID" value="OMERI02G04080.1"/>
    <property type="gene ID" value="OMERI02G04080"/>
</dbReference>
<reference evidence="6" key="2">
    <citation type="submission" date="2018-05" db="EMBL/GenBank/DDBJ databases">
        <title>OmerRS3 (Oryza meridionalis Reference Sequence Version 3).</title>
        <authorList>
            <person name="Zhang J."/>
            <person name="Kudrna D."/>
            <person name="Lee S."/>
            <person name="Talag J."/>
            <person name="Welchert J."/>
            <person name="Wing R.A."/>
        </authorList>
    </citation>
    <scope>NUCLEOTIDE SEQUENCE [LARGE SCALE GENOMIC DNA]</scope>
    <source>
        <strain evidence="6">OR44</strain>
    </source>
</reference>
<dbReference type="Gene3D" id="3.10.490.10">
    <property type="entry name" value="Gamma-glutamyl cyclotransferase-like"/>
    <property type="match status" value="1"/>
</dbReference>
<comment type="similarity">
    <text evidence="2">Belongs to the gamma-glutamylcyclotransferase family.</text>
</comment>
<dbReference type="Gramene" id="OMERI02G04080.1">
    <property type="protein sequence ID" value="OMERI02G04080.1"/>
    <property type="gene ID" value="OMERI02G04080"/>
</dbReference>
<name>A0A0E0CFE4_9ORYZ</name>
<reference evidence="6" key="1">
    <citation type="submission" date="2015-04" db="UniProtKB">
        <authorList>
            <consortium name="EnsemblPlants"/>
        </authorList>
    </citation>
    <scope>IDENTIFICATION</scope>
</reference>
<dbReference type="Gene3D" id="6.10.250.210">
    <property type="match status" value="1"/>
</dbReference>
<dbReference type="Proteomes" id="UP000008021">
    <property type="component" value="Chromosome 2"/>
</dbReference>
<comment type="function">
    <text evidence="1">Putative gamma-glutamylcyclotransferase.</text>
</comment>
<feature type="domain" description="Gamma-glutamylcyclotransferase AIG2-like" evidence="5">
    <location>
        <begin position="11"/>
        <end position="122"/>
    </location>
</feature>
<dbReference type="InterPro" id="IPR013024">
    <property type="entry name" value="GGCT-like"/>
</dbReference>
<dbReference type="InterPro" id="IPR045038">
    <property type="entry name" value="AIG2-like"/>
</dbReference>
<dbReference type="SUPFAM" id="SSF110857">
    <property type="entry name" value="Gamma-glutamyl cyclotransferase-like"/>
    <property type="match status" value="1"/>
</dbReference>
<dbReference type="InterPro" id="IPR036568">
    <property type="entry name" value="GGCT-like_sf"/>
</dbReference>
<dbReference type="InterPro" id="IPR009288">
    <property type="entry name" value="AIG2-like_dom"/>
</dbReference>
<keyword evidence="3" id="KW-0808">Transferase</keyword>
<evidence type="ECO:0000256" key="2">
    <source>
        <dbReference type="ARBA" id="ARBA00008861"/>
    </source>
</evidence>
<dbReference type="PANTHER" id="PTHR31544">
    <property type="entry name" value="AIG2-LIKE PROTEIN D"/>
    <property type="match status" value="1"/>
</dbReference>
<dbReference type="Gramene" id="OMERI02G04080.2">
    <property type="protein sequence ID" value="OMERI02G04080.2"/>
    <property type="gene ID" value="OMERI02G04080"/>
</dbReference>
<organism evidence="6">
    <name type="scientific">Oryza meridionalis</name>
    <dbReference type="NCBI Taxonomy" id="40149"/>
    <lineage>
        <taxon>Eukaryota</taxon>
        <taxon>Viridiplantae</taxon>
        <taxon>Streptophyta</taxon>
        <taxon>Embryophyta</taxon>
        <taxon>Tracheophyta</taxon>
        <taxon>Spermatophyta</taxon>
        <taxon>Magnoliopsida</taxon>
        <taxon>Liliopsida</taxon>
        <taxon>Poales</taxon>
        <taxon>Poaceae</taxon>
        <taxon>BOP clade</taxon>
        <taxon>Oryzoideae</taxon>
        <taxon>Oryzeae</taxon>
        <taxon>Oryzinae</taxon>
        <taxon>Oryza</taxon>
    </lineage>
</organism>
<dbReference type="AlphaFoldDB" id="A0A0E0CFE4"/>
<evidence type="ECO:0000259" key="5">
    <source>
        <dbReference type="Pfam" id="PF06094"/>
    </source>
</evidence>
<proteinExistence type="inferred from homology"/>
<evidence type="ECO:0000256" key="3">
    <source>
        <dbReference type="ARBA" id="ARBA00022679"/>
    </source>
</evidence>
<protein>
    <recommendedName>
        <fullName evidence="4">Putative gamma-glutamylcyclotransferase</fullName>
    </recommendedName>
</protein>
<accession>A0A0E0CFE4</accession>
<evidence type="ECO:0000313" key="7">
    <source>
        <dbReference type="Proteomes" id="UP000008021"/>
    </source>
</evidence>
<dbReference type="CDD" id="cd06661">
    <property type="entry name" value="GGCT_like"/>
    <property type="match status" value="1"/>
</dbReference>
<sequence length="154" mass="17645">MAAAAAASHRVFVYGTLMAEEVVRVLIGRAPSSSPAVLPNHQRFSIKGRVYPAILPVDGKEVSGKVFKGITDRELNVLDIFEDEEYVKRTVEISLTDTSEKLLAYAYIWGNQDDPDLYGEWDFEEWKRVHLEDYVKMTQEFMEELEQLEPKTET</sequence>
<evidence type="ECO:0000256" key="4">
    <source>
        <dbReference type="ARBA" id="ARBA00030602"/>
    </source>
</evidence>
<evidence type="ECO:0000256" key="1">
    <source>
        <dbReference type="ARBA" id="ARBA00002782"/>
    </source>
</evidence>
<keyword evidence="7" id="KW-1185">Reference proteome</keyword>
<dbReference type="HOGENOM" id="CLU_093936_0_1_1"/>
<dbReference type="GO" id="GO:0016740">
    <property type="term" value="F:transferase activity"/>
    <property type="evidence" value="ECO:0007669"/>
    <property type="project" value="UniProtKB-KW"/>
</dbReference>
<dbReference type="PANTHER" id="PTHR31544:SF3">
    <property type="entry name" value="GAMMA-GLUTAMYLCYCLOTRANSFERASE-RELATED"/>
    <property type="match status" value="1"/>
</dbReference>
<evidence type="ECO:0000313" key="6">
    <source>
        <dbReference type="EnsemblPlants" id="OMERI02G04080.1"/>
    </source>
</evidence>
<dbReference type="Pfam" id="PF06094">
    <property type="entry name" value="GGACT"/>
    <property type="match status" value="1"/>
</dbReference>